<gene>
    <name evidence="2" type="ordered locus">Acel_0494</name>
</gene>
<evidence type="ECO:0000313" key="2">
    <source>
        <dbReference type="EMBL" id="ABK52267.1"/>
    </source>
</evidence>
<dbReference type="STRING" id="351607.Acel_0494"/>
<dbReference type="Pfam" id="PF01814">
    <property type="entry name" value="Hemerythrin"/>
    <property type="match status" value="1"/>
</dbReference>
<dbReference type="Gene3D" id="1.20.120.520">
    <property type="entry name" value="nmb1532 protein domain like"/>
    <property type="match status" value="1"/>
</dbReference>
<dbReference type="OrthoDB" id="3830515at2"/>
<dbReference type="AlphaFoldDB" id="A0LS57"/>
<sequence length="168" mass="18345">MTTLAEALEAEHRLIDEGIERFLAAPAADDAPSALRNAFAGLRRHIYLEEEIAFPPLQDAGFVGPILVMLNEHGKMWDVMTEVERLLAAGDVTSAAELVRGRLTALLASHNPKEERILYPQLDSALEPQRQEALREFVAAGRLPDGWVCARAGSTPAASETHPAGDRR</sequence>
<dbReference type="HOGENOM" id="CLU_135006_0_0_11"/>
<proteinExistence type="predicted"/>
<evidence type="ECO:0000313" key="3">
    <source>
        <dbReference type="Proteomes" id="UP000008221"/>
    </source>
</evidence>
<dbReference type="Proteomes" id="UP000008221">
    <property type="component" value="Chromosome"/>
</dbReference>
<feature type="domain" description="Hemerythrin-like" evidence="1">
    <location>
        <begin position="4"/>
        <end position="122"/>
    </location>
</feature>
<accession>A0LS57</accession>
<organism evidence="2 3">
    <name type="scientific">Acidothermus cellulolyticus (strain ATCC 43068 / DSM 8971 / 11B)</name>
    <dbReference type="NCBI Taxonomy" id="351607"/>
    <lineage>
        <taxon>Bacteria</taxon>
        <taxon>Bacillati</taxon>
        <taxon>Actinomycetota</taxon>
        <taxon>Actinomycetes</taxon>
        <taxon>Acidothermales</taxon>
        <taxon>Acidothermaceae</taxon>
        <taxon>Acidothermus</taxon>
    </lineage>
</organism>
<dbReference type="KEGG" id="ace:Acel_0494"/>
<reference evidence="2 3" key="1">
    <citation type="journal article" date="2009" name="Genome Res.">
        <title>Complete genome of the cellulolytic thermophile Acidothermus cellulolyticus 11B provides insights into its ecophysiological and evolutionary adaptations.</title>
        <authorList>
            <person name="Barabote R.D."/>
            <person name="Xie G."/>
            <person name="Leu D.H."/>
            <person name="Normand P."/>
            <person name="Necsulea A."/>
            <person name="Daubin V."/>
            <person name="Medigue C."/>
            <person name="Adney W.S."/>
            <person name="Xu X.C."/>
            <person name="Lapidus A."/>
            <person name="Parales R.E."/>
            <person name="Detter C."/>
            <person name="Pujic P."/>
            <person name="Bruce D."/>
            <person name="Lavire C."/>
            <person name="Challacombe J.F."/>
            <person name="Brettin T.S."/>
            <person name="Berry A.M."/>
        </authorList>
    </citation>
    <scope>NUCLEOTIDE SEQUENCE [LARGE SCALE GENOMIC DNA]</scope>
    <source>
        <strain evidence="3">ATCC 43068 / DSM 8971 / 11B</strain>
    </source>
</reference>
<dbReference type="RefSeq" id="WP_011719330.1">
    <property type="nucleotide sequence ID" value="NC_008578.1"/>
</dbReference>
<protein>
    <submittedName>
        <fullName evidence="2">Hemerythrin HHE cation binding domain protein</fullName>
    </submittedName>
</protein>
<dbReference type="eggNOG" id="COG5592">
    <property type="taxonomic scope" value="Bacteria"/>
</dbReference>
<name>A0LS57_ACIC1</name>
<dbReference type="InterPro" id="IPR012312">
    <property type="entry name" value="Hemerythrin-like"/>
</dbReference>
<dbReference type="InParanoid" id="A0LS57"/>
<evidence type="ECO:0000259" key="1">
    <source>
        <dbReference type="Pfam" id="PF01814"/>
    </source>
</evidence>
<keyword evidence="3" id="KW-1185">Reference proteome</keyword>
<dbReference type="EMBL" id="CP000481">
    <property type="protein sequence ID" value="ABK52267.1"/>
    <property type="molecule type" value="Genomic_DNA"/>
</dbReference>